<accession>A0ABM3BLH5</accession>
<sequence>MSVVDYEREFLRLSRYVIVFVPTEIESCKLFLRGLCDDLQVQLVSHRITEFTNLVEQVRMVEQTLGFDKKTETTRTIGKRPGAATSNLQSKRSKEFHVTSRSLKSETSRVSIVVSSPLGQSVLVDQSFSDFDLILGMDWLMEHGVILDCRKKKFVIQSEDSDMIERVKVEHQVPTGLLQPISIPEWKWVHITMDFVMGYLYQQRFTGAQSGSRNRGSIVERLYSNGAELFRGIAGTNPIMAKYWKETAKHILEDIDYTTKQKLKRAMSLLRDSAYKWGERIKDIVFGEEYVDISQHIFLISIDDILVYLKIEDEHDEHFTVVLLHEVTFLGHVVSAEGIRVDPRKIEAVLEWKQPKIISEIHSFLELAGLRAGVIRLVLERCGSVVTRLVDLTTVTCGSGDLSLWTRSWGLLGFEGAEGLGLQD</sequence>
<protein>
    <submittedName>
        <fullName evidence="2">Uncharacterized protein</fullName>
    </submittedName>
</protein>
<gene>
    <name evidence="2" type="primary">LOC121228937</name>
</gene>
<dbReference type="Gene3D" id="2.40.70.10">
    <property type="entry name" value="Acid Proteases"/>
    <property type="match status" value="1"/>
</dbReference>
<dbReference type="GeneID" id="121228937"/>
<reference evidence="2" key="2">
    <citation type="submission" date="2025-08" db="UniProtKB">
        <authorList>
            <consortium name="RefSeq"/>
        </authorList>
    </citation>
    <scope>IDENTIFICATION</scope>
</reference>
<dbReference type="SUPFAM" id="SSF56672">
    <property type="entry name" value="DNA/RNA polymerases"/>
    <property type="match status" value="1"/>
</dbReference>
<dbReference type="InterPro" id="IPR021109">
    <property type="entry name" value="Peptidase_aspartic_dom_sf"/>
</dbReference>
<keyword evidence="1" id="KW-1185">Reference proteome</keyword>
<reference evidence="1" key="1">
    <citation type="journal article" date="2020" name="Nat. Genet.">
        <title>Genomic diversifications of five Gossypium allopolyploid species and their impact on cotton improvement.</title>
        <authorList>
            <person name="Chen Z.J."/>
            <person name="Sreedasyam A."/>
            <person name="Ando A."/>
            <person name="Song Q."/>
            <person name="De Santiago L.M."/>
            <person name="Hulse-Kemp A.M."/>
            <person name="Ding M."/>
            <person name="Ye W."/>
            <person name="Kirkbride R.C."/>
            <person name="Jenkins J."/>
            <person name="Plott C."/>
            <person name="Lovell J."/>
            <person name="Lin Y.M."/>
            <person name="Vaughn R."/>
            <person name="Liu B."/>
            <person name="Simpson S."/>
            <person name="Scheffler B.E."/>
            <person name="Wen L."/>
            <person name="Saski C.A."/>
            <person name="Grover C.E."/>
            <person name="Hu G."/>
            <person name="Conover J.L."/>
            <person name="Carlson J.W."/>
            <person name="Shu S."/>
            <person name="Boston L.B."/>
            <person name="Williams M."/>
            <person name="Peterson D.G."/>
            <person name="McGee K."/>
            <person name="Jones D.C."/>
            <person name="Wendel J.F."/>
            <person name="Stelly D.M."/>
            <person name="Grimwood J."/>
            <person name="Schmutz J."/>
        </authorList>
    </citation>
    <scope>NUCLEOTIDE SEQUENCE [LARGE SCALE GENOMIC DNA]</scope>
    <source>
        <strain evidence="1">cv. TM-1</strain>
    </source>
</reference>
<dbReference type="Pfam" id="PF08284">
    <property type="entry name" value="RVP_2"/>
    <property type="match status" value="1"/>
</dbReference>
<dbReference type="RefSeq" id="XP_040967906.1">
    <property type="nucleotide sequence ID" value="XM_041111972.1"/>
</dbReference>
<dbReference type="InterPro" id="IPR043502">
    <property type="entry name" value="DNA/RNA_pol_sf"/>
</dbReference>
<evidence type="ECO:0000313" key="2">
    <source>
        <dbReference type="RefSeq" id="XP_040967906.1"/>
    </source>
</evidence>
<evidence type="ECO:0000313" key="1">
    <source>
        <dbReference type="Proteomes" id="UP000818029"/>
    </source>
</evidence>
<dbReference type="PANTHER" id="PTHR45643">
    <property type="entry name" value="REVERSE TRANSCRIPTASE"/>
    <property type="match status" value="1"/>
</dbReference>
<dbReference type="PANTHER" id="PTHR45643:SF11">
    <property type="entry name" value="RNA-DIRECTED DNA POLYMERASE"/>
    <property type="match status" value="1"/>
</dbReference>
<proteinExistence type="predicted"/>
<dbReference type="Proteomes" id="UP000818029">
    <property type="component" value="Chromosome A05"/>
</dbReference>
<organism evidence="1 2">
    <name type="scientific">Gossypium hirsutum</name>
    <name type="common">Upland cotton</name>
    <name type="synonym">Gossypium mexicanum</name>
    <dbReference type="NCBI Taxonomy" id="3635"/>
    <lineage>
        <taxon>Eukaryota</taxon>
        <taxon>Viridiplantae</taxon>
        <taxon>Streptophyta</taxon>
        <taxon>Embryophyta</taxon>
        <taxon>Tracheophyta</taxon>
        <taxon>Spermatophyta</taxon>
        <taxon>Magnoliopsida</taxon>
        <taxon>eudicotyledons</taxon>
        <taxon>Gunneridae</taxon>
        <taxon>Pentapetalae</taxon>
        <taxon>rosids</taxon>
        <taxon>malvids</taxon>
        <taxon>Malvales</taxon>
        <taxon>Malvaceae</taxon>
        <taxon>Malvoideae</taxon>
        <taxon>Gossypium</taxon>
    </lineage>
</organism>
<name>A0ABM3BLH5_GOSHI</name>